<protein>
    <submittedName>
        <fullName evidence="1">Uncharacterized protein</fullName>
    </submittedName>
</protein>
<evidence type="ECO:0000313" key="2">
    <source>
        <dbReference type="Proteomes" id="UP000677687"/>
    </source>
</evidence>
<evidence type="ECO:0000313" key="1">
    <source>
        <dbReference type="EMBL" id="MBS3057334.1"/>
    </source>
</evidence>
<dbReference type="Proteomes" id="UP000677687">
    <property type="component" value="Unassembled WGS sequence"/>
</dbReference>
<organism evidence="1 2">
    <name type="scientific">Candidatus Iainarchaeum sp</name>
    <dbReference type="NCBI Taxonomy" id="3101447"/>
    <lineage>
        <taxon>Archaea</taxon>
        <taxon>Candidatus Iainarchaeota</taxon>
        <taxon>Candidatus Iainarchaeia</taxon>
        <taxon>Candidatus Iainarchaeales</taxon>
        <taxon>Candidatus Iainarchaeaceae</taxon>
        <taxon>Candidatus Iainarchaeum</taxon>
    </lineage>
</organism>
<gene>
    <name evidence="1" type="ORF">J4415_01780</name>
</gene>
<reference evidence="1" key="1">
    <citation type="submission" date="2021-03" db="EMBL/GenBank/DDBJ databases">
        <authorList>
            <person name="Jaffe A."/>
        </authorList>
    </citation>
    <scope>NUCLEOTIDE SEQUENCE</scope>
    <source>
        <strain evidence="1">RIFCSPHIGHO2_01_FULL_AR10_44_11</strain>
    </source>
</reference>
<accession>A0A8T4KTS0</accession>
<name>A0A8T4KTS0_9ARCH</name>
<comment type="caution">
    <text evidence="1">The sequence shown here is derived from an EMBL/GenBank/DDBJ whole genome shotgun (WGS) entry which is preliminary data.</text>
</comment>
<dbReference type="EMBL" id="JAGVWD010000022">
    <property type="protein sequence ID" value="MBS3057334.1"/>
    <property type="molecule type" value="Genomic_DNA"/>
</dbReference>
<proteinExistence type="predicted"/>
<reference evidence="1" key="2">
    <citation type="submission" date="2021-05" db="EMBL/GenBank/DDBJ databases">
        <title>Protein family content uncovers lineage relationships and bacterial pathway maintenance mechanisms in DPANN archaea.</title>
        <authorList>
            <person name="Castelle C.J."/>
            <person name="Meheust R."/>
            <person name="Jaffe A.L."/>
            <person name="Seitz K."/>
            <person name="Gong X."/>
            <person name="Baker B.J."/>
            <person name="Banfield J.F."/>
        </authorList>
    </citation>
    <scope>NUCLEOTIDE SEQUENCE</scope>
    <source>
        <strain evidence="1">RIFCSPHIGHO2_01_FULL_AR10_44_11</strain>
    </source>
</reference>
<sequence length="61" mass="7131">MDLNPYLRKSASSRSRIPMQREKSCMECGRALEADGSHLYYQSFCSERCKQKYIDSARSNF</sequence>
<dbReference type="AlphaFoldDB" id="A0A8T4KTS0"/>